<name>A0A1I3DD93_9MICO</name>
<dbReference type="EMBL" id="SOFE01000029">
    <property type="protein sequence ID" value="TFB81798.1"/>
    <property type="molecule type" value="Genomic_DNA"/>
</dbReference>
<dbReference type="InterPro" id="IPR020471">
    <property type="entry name" value="AKR"/>
</dbReference>
<evidence type="ECO:0000313" key="7">
    <source>
        <dbReference type="Proteomes" id="UP000199681"/>
    </source>
</evidence>
<evidence type="ECO:0000256" key="2">
    <source>
        <dbReference type="PIRSR" id="PIRSR000097-2"/>
    </source>
</evidence>
<evidence type="ECO:0000313" key="6">
    <source>
        <dbReference type="EMBL" id="TFB81798.1"/>
    </source>
</evidence>
<dbReference type="CDD" id="cd19138">
    <property type="entry name" value="AKR_YeaE"/>
    <property type="match status" value="1"/>
</dbReference>
<dbReference type="PANTHER" id="PTHR43638:SF3">
    <property type="entry name" value="ALDEHYDE REDUCTASE"/>
    <property type="match status" value="1"/>
</dbReference>
<evidence type="ECO:0000313" key="8">
    <source>
        <dbReference type="Proteomes" id="UP000297963"/>
    </source>
</evidence>
<dbReference type="PRINTS" id="PR00069">
    <property type="entry name" value="ALDKETRDTASE"/>
</dbReference>
<keyword evidence="7" id="KW-1185">Reference proteome</keyword>
<dbReference type="EMBL" id="FOPW01000017">
    <property type="protein sequence ID" value="SFH84732.1"/>
    <property type="molecule type" value="Genomic_DNA"/>
</dbReference>
<dbReference type="SUPFAM" id="SSF51430">
    <property type="entry name" value="NAD(P)-linked oxidoreductase"/>
    <property type="match status" value="1"/>
</dbReference>
<comment type="caution">
    <text evidence="6">The sequence shown here is derived from an EMBL/GenBank/DDBJ whole genome shotgun (WGS) entry which is preliminary data.</text>
</comment>
<protein>
    <submittedName>
        <fullName evidence="6">Aldo/keto reductase</fullName>
    </submittedName>
</protein>
<dbReference type="Proteomes" id="UP000199681">
    <property type="component" value="Unassembled WGS sequence"/>
</dbReference>
<evidence type="ECO:0000256" key="1">
    <source>
        <dbReference type="PIRSR" id="PIRSR000097-1"/>
    </source>
</evidence>
<evidence type="ECO:0000256" key="3">
    <source>
        <dbReference type="PIRSR" id="PIRSR000097-3"/>
    </source>
</evidence>
<dbReference type="Pfam" id="PF00248">
    <property type="entry name" value="Aldo_ket_red"/>
    <property type="match status" value="1"/>
</dbReference>
<dbReference type="GO" id="GO:0016491">
    <property type="term" value="F:oxidoreductase activity"/>
    <property type="evidence" value="ECO:0007669"/>
    <property type="project" value="InterPro"/>
</dbReference>
<gene>
    <name evidence="6" type="ORF">E3O11_16050</name>
    <name evidence="5" type="ORF">SAMN05216274_11768</name>
</gene>
<feature type="active site" description="Proton donor" evidence="1">
    <location>
        <position position="53"/>
    </location>
</feature>
<feature type="domain" description="NADP-dependent oxidoreductase" evidence="4">
    <location>
        <begin position="15"/>
        <end position="259"/>
    </location>
</feature>
<organism evidence="6 8">
    <name type="scientific">Cryobacterium levicorallinum</name>
    <dbReference type="NCBI Taxonomy" id="995038"/>
    <lineage>
        <taxon>Bacteria</taxon>
        <taxon>Bacillati</taxon>
        <taxon>Actinomycetota</taxon>
        <taxon>Actinomycetes</taxon>
        <taxon>Micrococcales</taxon>
        <taxon>Microbacteriaceae</taxon>
        <taxon>Cryobacterium</taxon>
    </lineage>
</organism>
<dbReference type="Gene3D" id="3.20.20.100">
    <property type="entry name" value="NADP-dependent oxidoreductase domain"/>
    <property type="match status" value="1"/>
</dbReference>
<dbReference type="Proteomes" id="UP000297963">
    <property type="component" value="Unassembled WGS sequence"/>
</dbReference>
<proteinExistence type="predicted"/>
<evidence type="ECO:0000313" key="5">
    <source>
        <dbReference type="EMBL" id="SFH84732.1"/>
    </source>
</evidence>
<reference evidence="6 8" key="2">
    <citation type="submission" date="2019-03" db="EMBL/GenBank/DDBJ databases">
        <title>Genomics of glacier-inhabiting Cryobacterium strains.</title>
        <authorList>
            <person name="Liu Q."/>
            <person name="Xin Y.-H."/>
        </authorList>
    </citation>
    <scope>NUCLEOTIDE SEQUENCE [LARGE SCALE GENOMIC DNA]</scope>
    <source>
        <strain evidence="6 8">Hh34</strain>
    </source>
</reference>
<dbReference type="STRING" id="995038.SAMN05216274_11768"/>
<feature type="binding site" evidence="2">
    <location>
        <position position="111"/>
    </location>
    <ligand>
        <name>substrate</name>
    </ligand>
</feature>
<dbReference type="AlphaFoldDB" id="A0A1I3DD93"/>
<dbReference type="PANTHER" id="PTHR43638">
    <property type="entry name" value="OXIDOREDUCTASE, ALDO/KETO REDUCTASE FAMILY PROTEIN"/>
    <property type="match status" value="1"/>
</dbReference>
<feature type="site" description="Lowers pKa of active site Tyr" evidence="3">
    <location>
        <position position="78"/>
    </location>
</feature>
<reference evidence="5 7" key="1">
    <citation type="submission" date="2016-10" db="EMBL/GenBank/DDBJ databases">
        <authorList>
            <person name="Varghese N."/>
            <person name="Submissions S."/>
        </authorList>
    </citation>
    <scope>NUCLEOTIDE SEQUENCE [LARGE SCALE GENOMIC DNA]</scope>
    <source>
        <strain evidence="5 7">GMCC 1.11211</strain>
    </source>
</reference>
<dbReference type="InterPro" id="IPR023210">
    <property type="entry name" value="NADP_OxRdtase_dom"/>
</dbReference>
<evidence type="ECO:0000259" key="4">
    <source>
        <dbReference type="Pfam" id="PF00248"/>
    </source>
</evidence>
<dbReference type="PIRSF" id="PIRSF000097">
    <property type="entry name" value="AKR"/>
    <property type="match status" value="1"/>
</dbReference>
<accession>A0A1I3DD93</accession>
<dbReference type="InterPro" id="IPR036812">
    <property type="entry name" value="NAD(P)_OxRdtase_dom_sf"/>
</dbReference>
<sequence length="273" mass="29325">MRETDFFNGVQVPVIGQGTWHLGEDAAKRKAEVSALCAGIDAGLIVIDTAEMYGDGASEELVGEAIRGRRDDVVLVSKVYPHNASQSGVVAACERSLRRLGTDRLDVYLLHWSGGVPLSETVDGFEHLRAAGKIRSWGLSNFDQDDLERAPDGCATNQVLYNLGSRGIEFDLLPWQQRAGMPLMAYSPLGQGPTLLEHPLLAEIGERHGVTGAQIALAWVIRQPGVIAIPKASSLEHVQQNVGAGAVVLDAEDCLSLDSAFPAPRSKQPLDIL</sequence>
<dbReference type="RefSeq" id="WP_092451954.1">
    <property type="nucleotide sequence ID" value="NZ_BKAC01000020.1"/>
</dbReference>